<dbReference type="PANTHER" id="PTHR13268">
    <property type="entry name" value="BREAST CARCINOMA AMPLIFIED SEQUENCE 3"/>
    <property type="match status" value="1"/>
</dbReference>
<dbReference type="PANTHER" id="PTHR13268:SF7">
    <property type="entry name" value="AUTOPHAGY-RELATED PROTEIN 18F"/>
    <property type="match status" value="1"/>
</dbReference>
<feature type="domain" description="BCAS3" evidence="2">
    <location>
        <begin position="6"/>
        <end position="83"/>
    </location>
</feature>
<dbReference type="Pfam" id="PF12490">
    <property type="entry name" value="BCAS3"/>
    <property type="match status" value="1"/>
</dbReference>
<dbReference type="InterPro" id="IPR022175">
    <property type="entry name" value="BCAS3_dom"/>
</dbReference>
<dbReference type="EMBL" id="NBSK02000005">
    <property type="protein sequence ID" value="KAJ0206896.1"/>
    <property type="molecule type" value="Genomic_DNA"/>
</dbReference>
<dbReference type="GO" id="GO:0006914">
    <property type="term" value="P:autophagy"/>
    <property type="evidence" value="ECO:0007669"/>
    <property type="project" value="InterPro"/>
</dbReference>
<dbReference type="AlphaFoldDB" id="A0A9R1VID4"/>
<evidence type="ECO:0000313" key="3">
    <source>
        <dbReference type="EMBL" id="KAJ0206896.1"/>
    </source>
</evidence>
<keyword evidence="4" id="KW-1185">Reference proteome</keyword>
<gene>
    <name evidence="3" type="ORF">LSAT_V11C500230580</name>
</gene>
<proteinExistence type="predicted"/>
<evidence type="ECO:0000313" key="4">
    <source>
        <dbReference type="Proteomes" id="UP000235145"/>
    </source>
</evidence>
<evidence type="ECO:0000259" key="2">
    <source>
        <dbReference type="Pfam" id="PF12490"/>
    </source>
</evidence>
<evidence type="ECO:0000256" key="1">
    <source>
        <dbReference type="SAM" id="MobiDB-lite"/>
    </source>
</evidence>
<protein>
    <recommendedName>
        <fullName evidence="2">BCAS3 domain-containing protein</fullName>
    </recommendedName>
</protein>
<accession>A0A9R1VID4</accession>
<name>A0A9R1VID4_LACSA</name>
<organism evidence="3 4">
    <name type="scientific">Lactuca sativa</name>
    <name type="common">Garden lettuce</name>
    <dbReference type="NCBI Taxonomy" id="4236"/>
    <lineage>
        <taxon>Eukaryota</taxon>
        <taxon>Viridiplantae</taxon>
        <taxon>Streptophyta</taxon>
        <taxon>Embryophyta</taxon>
        <taxon>Tracheophyta</taxon>
        <taxon>Spermatophyta</taxon>
        <taxon>Magnoliopsida</taxon>
        <taxon>eudicotyledons</taxon>
        <taxon>Gunneridae</taxon>
        <taxon>Pentapetalae</taxon>
        <taxon>asterids</taxon>
        <taxon>campanulids</taxon>
        <taxon>Asterales</taxon>
        <taxon>Asteraceae</taxon>
        <taxon>Cichorioideae</taxon>
        <taxon>Cichorieae</taxon>
        <taxon>Lactucinae</taxon>
        <taxon>Lactuca</taxon>
    </lineage>
</organism>
<sequence>MIISKVKKENVSLEERNHVYISEAELQMHQSNIPLWARAQIYFQSLKMDNVIMEEENNSKGEFEIEKITTHTVEARPRHLVPTVDHFRRPIVQTTSLDYISGGATPQISVSNDGNRMYLMPYADVSKGGADNNGDEENGVDASQMPKGVVNSDNCLISDTQPETVNNSDCSVSVSGTQSQSKLVNSNNNISQKLENHLQDEGDKEVD</sequence>
<comment type="caution">
    <text evidence="3">The sequence shown here is derived from an EMBL/GenBank/DDBJ whole genome shotgun (WGS) entry which is preliminary data.</text>
</comment>
<dbReference type="Proteomes" id="UP000235145">
    <property type="component" value="Unassembled WGS sequence"/>
</dbReference>
<feature type="compositionally biased region" description="Polar residues" evidence="1">
    <location>
        <begin position="151"/>
        <end position="188"/>
    </location>
</feature>
<feature type="region of interest" description="Disordered" evidence="1">
    <location>
        <begin position="128"/>
        <end position="188"/>
    </location>
</feature>
<reference evidence="3 4" key="1">
    <citation type="journal article" date="2017" name="Nat. Commun.">
        <title>Genome assembly with in vitro proximity ligation data and whole-genome triplication in lettuce.</title>
        <authorList>
            <person name="Reyes-Chin-Wo S."/>
            <person name="Wang Z."/>
            <person name="Yang X."/>
            <person name="Kozik A."/>
            <person name="Arikit S."/>
            <person name="Song C."/>
            <person name="Xia L."/>
            <person name="Froenicke L."/>
            <person name="Lavelle D.O."/>
            <person name="Truco M.J."/>
            <person name="Xia R."/>
            <person name="Zhu S."/>
            <person name="Xu C."/>
            <person name="Xu H."/>
            <person name="Xu X."/>
            <person name="Cox K."/>
            <person name="Korf I."/>
            <person name="Meyers B.C."/>
            <person name="Michelmore R.W."/>
        </authorList>
    </citation>
    <scope>NUCLEOTIDE SEQUENCE [LARGE SCALE GENOMIC DNA]</scope>
    <source>
        <strain evidence="4">cv. Salinas</strain>
        <tissue evidence="3">Seedlings</tissue>
    </source>
</reference>
<dbReference type="InterPro" id="IPR045142">
    <property type="entry name" value="BCAS3-like"/>
</dbReference>